<gene>
    <name evidence="2" type="ORF">BEL07_01065</name>
</gene>
<dbReference type="EMBL" id="MCHX01000002">
    <property type="protein sequence ID" value="OFJ55528.1"/>
    <property type="molecule type" value="Genomic_DNA"/>
</dbReference>
<feature type="transmembrane region" description="Helical" evidence="1">
    <location>
        <begin position="42"/>
        <end position="64"/>
    </location>
</feature>
<keyword evidence="1" id="KW-0812">Transmembrane</keyword>
<protein>
    <submittedName>
        <fullName evidence="2">Uncharacterized protein</fullName>
    </submittedName>
</protein>
<feature type="transmembrane region" description="Helical" evidence="1">
    <location>
        <begin position="124"/>
        <end position="146"/>
    </location>
</feature>
<organism evidence="2 3">
    <name type="scientific">Mycolicibacterium grossiae</name>
    <dbReference type="NCBI Taxonomy" id="1552759"/>
    <lineage>
        <taxon>Bacteria</taxon>
        <taxon>Bacillati</taxon>
        <taxon>Actinomycetota</taxon>
        <taxon>Actinomycetes</taxon>
        <taxon>Mycobacteriales</taxon>
        <taxon>Mycobacteriaceae</taxon>
        <taxon>Mycolicibacterium</taxon>
    </lineage>
</organism>
<evidence type="ECO:0000313" key="3">
    <source>
        <dbReference type="Proteomes" id="UP000178953"/>
    </source>
</evidence>
<comment type="caution">
    <text evidence="2">The sequence shown here is derived from an EMBL/GenBank/DDBJ whole genome shotgun (WGS) entry which is preliminary data.</text>
</comment>
<reference evidence="2 3" key="1">
    <citation type="submission" date="2016-09" db="EMBL/GenBank/DDBJ databases">
        <title>genome sequence of Mycobacterium sp. 739 SCH.</title>
        <authorList>
            <person name="Greninger A.L."/>
            <person name="Qin X."/>
            <person name="Jerome K."/>
            <person name="Vora S."/>
            <person name="Quinn K."/>
        </authorList>
    </citation>
    <scope>NUCLEOTIDE SEQUENCE [LARGE SCALE GENOMIC DNA]</scope>
    <source>
        <strain evidence="2 3">SCH</strain>
    </source>
</reference>
<evidence type="ECO:0000256" key="1">
    <source>
        <dbReference type="SAM" id="Phobius"/>
    </source>
</evidence>
<keyword evidence="1" id="KW-1133">Transmembrane helix</keyword>
<dbReference type="Proteomes" id="UP000178953">
    <property type="component" value="Unassembled WGS sequence"/>
</dbReference>
<accession>A0A1E8QAC0</accession>
<feature type="transmembrane region" description="Helical" evidence="1">
    <location>
        <begin position="87"/>
        <end position="112"/>
    </location>
</feature>
<keyword evidence="3" id="KW-1185">Reference proteome</keyword>
<keyword evidence="1" id="KW-0472">Membrane</keyword>
<evidence type="ECO:0000313" key="2">
    <source>
        <dbReference type="EMBL" id="OFJ55528.1"/>
    </source>
</evidence>
<proteinExistence type="predicted"/>
<name>A0A1E8QAC0_9MYCO</name>
<sequence>MPEPPGWARAERRVLLATVAGLCLSVPPEVYAVCLMVRGSYPTAIMLFGFGLFPLIVVVALQFVHRGWTTLRAEHASTGTVMLLDRWVAGTFVFGLGVGAATMLAMAVAIRFGTLDLPMSRGQAIWAFCLTVFAGLFNLAALYTLWQRGGVAYVELAPDGVEMANVVKTEFVRWDEVVEVTDRTEEQKTIRAVVLRLREGDEKVLDGLDFYVPGGATLYWMVRHYWSHPEDRSELVDGRAMERLRNGQFETA</sequence>
<dbReference type="AlphaFoldDB" id="A0A1E8QAC0"/>